<gene>
    <name evidence="8" type="ORF">A2V91_04205</name>
</gene>
<dbReference type="CDD" id="cd07984">
    <property type="entry name" value="LPLAT_LABLAT-like"/>
    <property type="match status" value="1"/>
</dbReference>
<dbReference type="GO" id="GO:0005886">
    <property type="term" value="C:plasma membrane"/>
    <property type="evidence" value="ECO:0007669"/>
    <property type="project" value="UniProtKB-SubCell"/>
</dbReference>
<dbReference type="GO" id="GO:0016746">
    <property type="term" value="F:acyltransferase activity"/>
    <property type="evidence" value="ECO:0007669"/>
    <property type="project" value="UniProtKB-KW"/>
</dbReference>
<evidence type="ECO:0000256" key="7">
    <source>
        <dbReference type="SAM" id="Phobius"/>
    </source>
</evidence>
<comment type="subcellular location">
    <subcellularLocation>
        <location evidence="1">Cell inner membrane</location>
    </subcellularLocation>
</comment>
<dbReference type="PIRSF" id="PIRSF026649">
    <property type="entry name" value="MsbB"/>
    <property type="match status" value="1"/>
</dbReference>
<dbReference type="GO" id="GO:0009247">
    <property type="term" value="P:glycolipid biosynthetic process"/>
    <property type="evidence" value="ECO:0007669"/>
    <property type="project" value="UniProtKB-ARBA"/>
</dbReference>
<evidence type="ECO:0000313" key="8">
    <source>
        <dbReference type="EMBL" id="OGI37421.1"/>
    </source>
</evidence>
<keyword evidence="6" id="KW-0012">Acyltransferase</keyword>
<sequence length="305" mass="34688">MPADRTAYQPGLLGRGFLRLLGLVPVLLAALLGHAFGWLAWKLDRRRRHIVRTNLALCFPGLDERARDDLMRRHFLAFGRALMTALAVGAGSRARLYRTVMVEGRQHYDEALAKGRGVILYAPHFTALEIGGLRITAERPMLAMYREPRRHLVHWGVHRNRTRFGLELIEREANMRRVIRQLSEGRPFYYLPDIDPGASGSYEFVPFFGIPAATVIAVSRLAKLANALVIPCITRETGLGRYTATLYPPVEGVPGENPTADAVLLNRWLENEVRKTPEQYFWIHRRFKTRPAGEPSPYEQRTQPS</sequence>
<dbReference type="InterPro" id="IPR004960">
    <property type="entry name" value="LipA_acyltrans"/>
</dbReference>
<evidence type="ECO:0000313" key="9">
    <source>
        <dbReference type="Proteomes" id="UP000179334"/>
    </source>
</evidence>
<dbReference type="PANTHER" id="PTHR30606:SF9">
    <property type="entry name" value="LIPID A BIOSYNTHESIS LAUROYLTRANSFERASE"/>
    <property type="match status" value="1"/>
</dbReference>
<dbReference type="Proteomes" id="UP000179334">
    <property type="component" value="Unassembled WGS sequence"/>
</dbReference>
<evidence type="ECO:0008006" key="10">
    <source>
        <dbReference type="Google" id="ProtNLM"/>
    </source>
</evidence>
<evidence type="ECO:0000256" key="2">
    <source>
        <dbReference type="ARBA" id="ARBA00022475"/>
    </source>
</evidence>
<keyword evidence="5 7" id="KW-0472">Membrane</keyword>
<organism evidence="8 9">
    <name type="scientific">Candidatus Muproteobacteria bacterium RBG_16_64_10</name>
    <dbReference type="NCBI Taxonomy" id="1817757"/>
    <lineage>
        <taxon>Bacteria</taxon>
        <taxon>Pseudomonadati</taxon>
        <taxon>Pseudomonadota</taxon>
        <taxon>Candidatus Muproteobacteria</taxon>
    </lineage>
</organism>
<dbReference type="Pfam" id="PF03279">
    <property type="entry name" value="Lip_A_acyltrans"/>
    <property type="match status" value="1"/>
</dbReference>
<name>A0A1F6SWU2_9PROT</name>
<keyword evidence="4" id="KW-0808">Transferase</keyword>
<feature type="transmembrane region" description="Helical" evidence="7">
    <location>
        <begin position="75"/>
        <end position="92"/>
    </location>
</feature>
<reference evidence="8 9" key="1">
    <citation type="journal article" date="2016" name="Nat. Commun.">
        <title>Thousands of microbial genomes shed light on interconnected biogeochemical processes in an aquifer system.</title>
        <authorList>
            <person name="Anantharaman K."/>
            <person name="Brown C.T."/>
            <person name="Hug L.A."/>
            <person name="Sharon I."/>
            <person name="Castelle C.J."/>
            <person name="Probst A.J."/>
            <person name="Thomas B.C."/>
            <person name="Singh A."/>
            <person name="Wilkins M.J."/>
            <person name="Karaoz U."/>
            <person name="Brodie E.L."/>
            <person name="Williams K.H."/>
            <person name="Hubbard S.S."/>
            <person name="Banfield J.F."/>
        </authorList>
    </citation>
    <scope>NUCLEOTIDE SEQUENCE [LARGE SCALE GENOMIC DNA]</scope>
</reference>
<accession>A0A1F6SWU2</accession>
<proteinExistence type="predicted"/>
<dbReference type="EMBL" id="MFSR01000092">
    <property type="protein sequence ID" value="OGI37421.1"/>
    <property type="molecule type" value="Genomic_DNA"/>
</dbReference>
<evidence type="ECO:0000256" key="5">
    <source>
        <dbReference type="ARBA" id="ARBA00023136"/>
    </source>
</evidence>
<evidence type="ECO:0000256" key="4">
    <source>
        <dbReference type="ARBA" id="ARBA00022679"/>
    </source>
</evidence>
<keyword evidence="2" id="KW-1003">Cell membrane</keyword>
<evidence type="ECO:0000256" key="3">
    <source>
        <dbReference type="ARBA" id="ARBA00022519"/>
    </source>
</evidence>
<feature type="transmembrane region" description="Helical" evidence="7">
    <location>
        <begin position="20"/>
        <end position="41"/>
    </location>
</feature>
<dbReference type="PANTHER" id="PTHR30606">
    <property type="entry name" value="LIPID A BIOSYNTHESIS LAUROYL ACYLTRANSFERASE"/>
    <property type="match status" value="1"/>
</dbReference>
<evidence type="ECO:0000256" key="1">
    <source>
        <dbReference type="ARBA" id="ARBA00004533"/>
    </source>
</evidence>
<keyword evidence="7" id="KW-1133">Transmembrane helix</keyword>
<keyword evidence="3" id="KW-0997">Cell inner membrane</keyword>
<protein>
    <recommendedName>
        <fullName evidence="10">Lipid A biosynthesis acyltransferase</fullName>
    </recommendedName>
</protein>
<keyword evidence="7" id="KW-0812">Transmembrane</keyword>
<evidence type="ECO:0000256" key="6">
    <source>
        <dbReference type="ARBA" id="ARBA00023315"/>
    </source>
</evidence>
<dbReference type="AlphaFoldDB" id="A0A1F6SWU2"/>
<comment type="caution">
    <text evidence="8">The sequence shown here is derived from an EMBL/GenBank/DDBJ whole genome shotgun (WGS) entry which is preliminary data.</text>
</comment>